<sequence>MESDSPTVIDRVVVHTDDIVTALEANVRRDAGAVLRITPPFSGRIRARLHLDGQEADYDDPRPIHVAPELLVADVPAFPTPDDTDEQLREAGEYSVERHRDAHAEAVDDWRRTVATSVLESTTIDTVEGSHEVSVVTLG</sequence>
<comment type="caution">
    <text evidence="2">The sequence shown here is derived from an EMBL/GenBank/DDBJ whole genome shotgun (WGS) entry which is preliminary data.</text>
</comment>
<keyword evidence="3" id="KW-1185">Reference proteome</keyword>
<evidence type="ECO:0000313" key="3">
    <source>
        <dbReference type="Proteomes" id="UP000270581"/>
    </source>
</evidence>
<evidence type="ECO:0000259" key="1">
    <source>
        <dbReference type="Pfam" id="PF26033"/>
    </source>
</evidence>
<gene>
    <name evidence="2" type="ORF">Nmn1133_03125</name>
</gene>
<reference evidence="2 3" key="1">
    <citation type="submission" date="2018-11" db="EMBL/GenBank/DDBJ databases">
        <title>Genome sequences of Natronomonas sp. CBA1133.</title>
        <authorList>
            <person name="Roh S.W."/>
            <person name="Cha I.-T."/>
        </authorList>
    </citation>
    <scope>NUCLEOTIDE SEQUENCE [LARGE SCALE GENOMIC DNA]</scope>
    <source>
        <strain evidence="2 3">CBA1133</strain>
    </source>
</reference>
<protein>
    <recommendedName>
        <fullName evidence="1">DUF8009 domain-containing protein</fullName>
    </recommendedName>
</protein>
<evidence type="ECO:0000313" key="2">
    <source>
        <dbReference type="EMBL" id="RNJ27478.1"/>
    </source>
</evidence>
<dbReference type="RefSeq" id="WP_075938053.1">
    <property type="nucleotide sequence ID" value="NZ_BDJH01000002.1"/>
</dbReference>
<dbReference type="InterPro" id="IPR058322">
    <property type="entry name" value="DUF8009"/>
</dbReference>
<dbReference type="Pfam" id="PF26033">
    <property type="entry name" value="DUF8009"/>
    <property type="match status" value="1"/>
</dbReference>
<dbReference type="Proteomes" id="UP000270581">
    <property type="component" value="Unassembled WGS sequence"/>
</dbReference>
<proteinExistence type="predicted"/>
<dbReference type="EMBL" id="RJJC01000001">
    <property type="protein sequence ID" value="RNJ27478.1"/>
    <property type="molecule type" value="Genomic_DNA"/>
</dbReference>
<organism evidence="2 3">
    <name type="scientific">Halosegnis longus</name>
    <dbReference type="NCBI Taxonomy" id="2216012"/>
    <lineage>
        <taxon>Archaea</taxon>
        <taxon>Methanobacteriati</taxon>
        <taxon>Methanobacteriota</taxon>
        <taxon>Stenosarchaea group</taxon>
        <taxon>Halobacteria</taxon>
        <taxon>Halobacteriales</taxon>
        <taxon>Natronomonadaceae</taxon>
        <taxon>Halosegnis</taxon>
    </lineage>
</organism>
<dbReference type="AlphaFoldDB" id="A0AAJ4RAD1"/>
<feature type="domain" description="DUF8009" evidence="1">
    <location>
        <begin position="2"/>
        <end position="139"/>
    </location>
</feature>
<accession>A0AAJ4RAD1</accession>
<name>A0AAJ4RAD1_9EURY</name>